<dbReference type="Proteomes" id="UP000652761">
    <property type="component" value="Unassembled WGS sequence"/>
</dbReference>
<dbReference type="EMBL" id="NMUH01001154">
    <property type="protein sequence ID" value="MQL89485.1"/>
    <property type="molecule type" value="Genomic_DNA"/>
</dbReference>
<accession>A0A843V0T4</accession>
<dbReference type="PANTHER" id="PTHR36800">
    <property type="entry name" value="POLYAMINE-MODULATED FACTOR 1-BINDING PROTEIN"/>
    <property type="match status" value="1"/>
</dbReference>
<comment type="caution">
    <text evidence="1">The sequence shown here is derived from an EMBL/GenBank/DDBJ whole genome shotgun (WGS) entry which is preliminary data.</text>
</comment>
<protein>
    <submittedName>
        <fullName evidence="1">Uncharacterized protein</fullName>
    </submittedName>
</protein>
<dbReference type="SMR" id="A0A843V0T4"/>
<proteinExistence type="predicted"/>
<evidence type="ECO:0000313" key="1">
    <source>
        <dbReference type="EMBL" id="MQL89485.1"/>
    </source>
</evidence>
<gene>
    <name evidence="1" type="ORF">Taro_022062</name>
</gene>
<reference evidence="1" key="1">
    <citation type="submission" date="2017-07" db="EMBL/GenBank/DDBJ databases">
        <title>Taro Niue Genome Assembly and Annotation.</title>
        <authorList>
            <person name="Atibalentja N."/>
            <person name="Keating K."/>
            <person name="Fields C.J."/>
        </authorList>
    </citation>
    <scope>NUCLEOTIDE SEQUENCE</scope>
    <source>
        <strain evidence="1">Niue_2</strain>
        <tissue evidence="1">Leaf</tissue>
    </source>
</reference>
<dbReference type="OrthoDB" id="778453at2759"/>
<keyword evidence="2" id="KW-1185">Reference proteome</keyword>
<name>A0A843V0T4_COLES</name>
<dbReference type="PANTHER" id="PTHR36800:SF1">
    <property type="entry name" value="POLYAMINE-MODULATED FACTOR 1-BINDING PROTEIN"/>
    <property type="match status" value="1"/>
</dbReference>
<dbReference type="AlphaFoldDB" id="A0A843V0T4"/>
<evidence type="ECO:0000313" key="2">
    <source>
        <dbReference type="Proteomes" id="UP000652761"/>
    </source>
</evidence>
<sequence>MEKCAVVLGDSPALEGPPAPPEGESLLAALVYDVSQQVQSALRSMLKMTGEIHEISCGITDEMEKCKESVADRKKALDEEKECVQKAAYAALQMLRAEEFN</sequence>
<organism evidence="1 2">
    <name type="scientific">Colocasia esculenta</name>
    <name type="common">Wild taro</name>
    <name type="synonym">Arum esculentum</name>
    <dbReference type="NCBI Taxonomy" id="4460"/>
    <lineage>
        <taxon>Eukaryota</taxon>
        <taxon>Viridiplantae</taxon>
        <taxon>Streptophyta</taxon>
        <taxon>Embryophyta</taxon>
        <taxon>Tracheophyta</taxon>
        <taxon>Spermatophyta</taxon>
        <taxon>Magnoliopsida</taxon>
        <taxon>Liliopsida</taxon>
        <taxon>Araceae</taxon>
        <taxon>Aroideae</taxon>
        <taxon>Colocasieae</taxon>
        <taxon>Colocasia</taxon>
    </lineage>
</organism>